<feature type="transmembrane region" description="Helical" evidence="7">
    <location>
        <begin position="251"/>
        <end position="274"/>
    </location>
</feature>
<dbReference type="InterPro" id="IPR052599">
    <property type="entry name" value="SLC43A_AATransporter"/>
</dbReference>
<dbReference type="InterPro" id="IPR011701">
    <property type="entry name" value="MFS"/>
</dbReference>
<reference evidence="8" key="1">
    <citation type="submission" date="2021-02" db="EMBL/GenBank/DDBJ databases">
        <authorList>
            <person name="Nowell W R."/>
        </authorList>
    </citation>
    <scope>NUCLEOTIDE SEQUENCE</scope>
</reference>
<dbReference type="GO" id="GO:0022857">
    <property type="term" value="F:transmembrane transporter activity"/>
    <property type="evidence" value="ECO:0007669"/>
    <property type="project" value="InterPro"/>
</dbReference>
<keyword evidence="4 7" id="KW-0812">Transmembrane</keyword>
<feature type="transmembrane region" description="Helical" evidence="7">
    <location>
        <begin position="129"/>
        <end position="150"/>
    </location>
</feature>
<evidence type="ECO:0000256" key="1">
    <source>
        <dbReference type="ARBA" id="ARBA00004141"/>
    </source>
</evidence>
<feature type="transmembrane region" description="Helical" evidence="7">
    <location>
        <begin position="384"/>
        <end position="407"/>
    </location>
</feature>
<accession>A0A814V562</accession>
<dbReference type="Pfam" id="PF07690">
    <property type="entry name" value="MFS_1"/>
    <property type="match status" value="1"/>
</dbReference>
<evidence type="ECO:0000313" key="9">
    <source>
        <dbReference type="Proteomes" id="UP000663870"/>
    </source>
</evidence>
<feature type="transmembrane region" description="Helical" evidence="7">
    <location>
        <begin position="75"/>
        <end position="93"/>
    </location>
</feature>
<feature type="transmembrane region" description="Helical" evidence="7">
    <location>
        <begin position="12"/>
        <end position="36"/>
    </location>
</feature>
<keyword evidence="6 7" id="KW-0472">Membrane</keyword>
<evidence type="ECO:0000313" key="8">
    <source>
        <dbReference type="EMBL" id="CAF1184410.1"/>
    </source>
</evidence>
<evidence type="ECO:0000256" key="6">
    <source>
        <dbReference type="ARBA" id="ARBA00023136"/>
    </source>
</evidence>
<protein>
    <submittedName>
        <fullName evidence="8">Uncharacterized protein</fullName>
    </submittedName>
</protein>
<dbReference type="Gene3D" id="1.20.1250.20">
    <property type="entry name" value="MFS general substrate transporter like domains"/>
    <property type="match status" value="2"/>
</dbReference>
<feature type="transmembrane region" description="Helical" evidence="7">
    <location>
        <begin position="197"/>
        <end position="218"/>
    </location>
</feature>
<keyword evidence="9" id="KW-1185">Reference proteome</keyword>
<comment type="subcellular location">
    <subcellularLocation>
        <location evidence="1">Membrane</location>
        <topology evidence="1">Multi-pass membrane protein</topology>
    </subcellularLocation>
</comment>
<evidence type="ECO:0000256" key="5">
    <source>
        <dbReference type="ARBA" id="ARBA00022989"/>
    </source>
</evidence>
<feature type="transmembrane region" description="Helical" evidence="7">
    <location>
        <begin position="105"/>
        <end position="123"/>
    </location>
</feature>
<feature type="transmembrane region" description="Helical" evidence="7">
    <location>
        <begin position="294"/>
        <end position="313"/>
    </location>
</feature>
<dbReference type="AlphaFoldDB" id="A0A814V562"/>
<feature type="transmembrane region" description="Helical" evidence="7">
    <location>
        <begin position="351"/>
        <end position="372"/>
    </location>
</feature>
<dbReference type="EMBL" id="CAJNOL010000742">
    <property type="protein sequence ID" value="CAF1184410.1"/>
    <property type="molecule type" value="Genomic_DNA"/>
</dbReference>
<evidence type="ECO:0000256" key="3">
    <source>
        <dbReference type="ARBA" id="ARBA00022448"/>
    </source>
</evidence>
<dbReference type="GO" id="GO:0016020">
    <property type="term" value="C:membrane"/>
    <property type="evidence" value="ECO:0007669"/>
    <property type="project" value="UniProtKB-SubCell"/>
</dbReference>
<sequence>MDNMKNKSYLKTLGLIWILIECNLVAGNIFGFASLFSELPRYGIYESECKNSSEQILFNNTKILKKDCSGQMEKYQLAFTLGIAFYNLPAIIVGMISDYLGPRSLKLIAIIFHLISWLSLGFVTPNRDWLLLFHTIFLSLTGICTLLTSFSISANFSQNRGLVTALISGAQLTGSIWYAIFQILIEKNFISLSTLAFIWASFAILMFGSAMLFLDWRFTCMNSILKSKSIKKEVKTITSHDTLIQQLINPLFIVVTLFLSCLLLTISFLPVIWYKWLLHLTGNNNQLATRYTRIYNMIAVFGIIVAPLCGFIVDYKAYRGYTQKMFNISILQTLTWIGSVALCITCMFQSIFAAIIALIILTFSRTILVAGSQALIATVFPPQFIGSLLGIMWSTAGIISFATYGLVYLTTNPTDIWRGWVIILFLCAIMSGHLIQVWILYIKSKKEKKNQLTIINEEEMKTLKSSIDN</sequence>
<keyword evidence="5 7" id="KW-1133">Transmembrane helix</keyword>
<gene>
    <name evidence="8" type="ORF">JXQ802_LOCUS23530</name>
</gene>
<evidence type="ECO:0000256" key="7">
    <source>
        <dbReference type="SAM" id="Phobius"/>
    </source>
</evidence>
<feature type="transmembrane region" description="Helical" evidence="7">
    <location>
        <begin position="419"/>
        <end position="441"/>
    </location>
</feature>
<dbReference type="PANTHER" id="PTHR20772:SF2">
    <property type="entry name" value="PROTEIN FMP42"/>
    <property type="match status" value="1"/>
</dbReference>
<comment type="caution">
    <text evidence="8">The sequence shown here is derived from an EMBL/GenBank/DDBJ whole genome shotgun (WGS) entry which is preliminary data.</text>
</comment>
<dbReference type="SUPFAM" id="SSF103473">
    <property type="entry name" value="MFS general substrate transporter"/>
    <property type="match status" value="1"/>
</dbReference>
<dbReference type="PANTHER" id="PTHR20772">
    <property type="entry name" value="PROTEIN FMP42"/>
    <property type="match status" value="1"/>
</dbReference>
<name>A0A814V562_9BILA</name>
<organism evidence="8 9">
    <name type="scientific">Rotaria sordida</name>
    <dbReference type="NCBI Taxonomy" id="392033"/>
    <lineage>
        <taxon>Eukaryota</taxon>
        <taxon>Metazoa</taxon>
        <taxon>Spiralia</taxon>
        <taxon>Gnathifera</taxon>
        <taxon>Rotifera</taxon>
        <taxon>Eurotatoria</taxon>
        <taxon>Bdelloidea</taxon>
        <taxon>Philodinida</taxon>
        <taxon>Philodinidae</taxon>
        <taxon>Rotaria</taxon>
    </lineage>
</organism>
<dbReference type="Proteomes" id="UP000663870">
    <property type="component" value="Unassembled WGS sequence"/>
</dbReference>
<feature type="transmembrane region" description="Helical" evidence="7">
    <location>
        <begin position="162"/>
        <end position="185"/>
    </location>
</feature>
<evidence type="ECO:0000256" key="2">
    <source>
        <dbReference type="ARBA" id="ARBA00006595"/>
    </source>
</evidence>
<feature type="transmembrane region" description="Helical" evidence="7">
    <location>
        <begin position="325"/>
        <end position="345"/>
    </location>
</feature>
<keyword evidence="3" id="KW-0813">Transport</keyword>
<evidence type="ECO:0000256" key="4">
    <source>
        <dbReference type="ARBA" id="ARBA00022692"/>
    </source>
</evidence>
<comment type="similarity">
    <text evidence="2">Belongs to the SLC43A transporter (TC 2.A.1.44) family.</text>
</comment>
<dbReference type="InterPro" id="IPR036259">
    <property type="entry name" value="MFS_trans_sf"/>
</dbReference>
<proteinExistence type="inferred from homology"/>